<evidence type="ECO:0000313" key="2">
    <source>
        <dbReference type="EMBL" id="QSO46515.1"/>
    </source>
</evidence>
<dbReference type="CDD" id="cd00093">
    <property type="entry name" value="HTH_XRE"/>
    <property type="match status" value="1"/>
</dbReference>
<dbReference type="PROSITE" id="PS50943">
    <property type="entry name" value="HTH_CROC1"/>
    <property type="match status" value="1"/>
</dbReference>
<dbReference type="Pfam" id="PF01381">
    <property type="entry name" value="HTH_3"/>
    <property type="match status" value="1"/>
</dbReference>
<dbReference type="Gene3D" id="1.25.40.10">
    <property type="entry name" value="Tetratricopeptide repeat domain"/>
    <property type="match status" value="2"/>
</dbReference>
<accession>A0A9X7VXQ6</accession>
<dbReference type="SUPFAM" id="SSF48452">
    <property type="entry name" value="TPR-like"/>
    <property type="match status" value="1"/>
</dbReference>
<feature type="domain" description="HTH cro/C1-type" evidence="1">
    <location>
        <begin position="17"/>
        <end position="71"/>
    </location>
</feature>
<evidence type="ECO:0000259" key="1">
    <source>
        <dbReference type="PROSITE" id="PS50943"/>
    </source>
</evidence>
<proteinExistence type="predicted"/>
<dbReference type="GO" id="GO:0003677">
    <property type="term" value="F:DNA binding"/>
    <property type="evidence" value="ECO:0007669"/>
    <property type="project" value="InterPro"/>
</dbReference>
<organism evidence="2 3">
    <name type="scientific">Alicyclobacillus mengziensis</name>
    <dbReference type="NCBI Taxonomy" id="2931921"/>
    <lineage>
        <taxon>Bacteria</taxon>
        <taxon>Bacillati</taxon>
        <taxon>Bacillota</taxon>
        <taxon>Bacilli</taxon>
        <taxon>Bacillales</taxon>
        <taxon>Alicyclobacillaceae</taxon>
        <taxon>Alicyclobacillus</taxon>
    </lineage>
</organism>
<dbReference type="SUPFAM" id="SSF47413">
    <property type="entry name" value="lambda repressor-like DNA-binding domains"/>
    <property type="match status" value="1"/>
</dbReference>
<dbReference type="EMBL" id="CP071182">
    <property type="protein sequence ID" value="QSO46515.1"/>
    <property type="molecule type" value="Genomic_DNA"/>
</dbReference>
<name>A0A9X7VXQ6_9BACL</name>
<dbReference type="InterPro" id="IPR001387">
    <property type="entry name" value="Cro/C1-type_HTH"/>
</dbReference>
<dbReference type="RefSeq" id="WP_206655884.1">
    <property type="nucleotide sequence ID" value="NZ_CP071182.1"/>
</dbReference>
<protein>
    <submittedName>
        <fullName evidence="2">Helix-turn-helix domain-containing protein</fullName>
    </submittedName>
</protein>
<dbReference type="KEGG" id="afx:JZ786_18915"/>
<dbReference type="SMART" id="SM00530">
    <property type="entry name" value="HTH_XRE"/>
    <property type="match status" value="1"/>
</dbReference>
<keyword evidence="3" id="KW-1185">Reference proteome</keyword>
<dbReference type="AlphaFoldDB" id="A0A9X7VXQ6"/>
<dbReference type="InterPro" id="IPR011990">
    <property type="entry name" value="TPR-like_helical_dom_sf"/>
</dbReference>
<sequence length="438" mass="49872">MTESDRELLAVVIGHQIRKVRVERDMSQGELATGIGSQSMISLFESGRQLPYPEVLCLIADRLHDESLQEYARQLAKDELTWDSVSIANEDVLLDILQTHRGRWHDVHHRLAIRLCEYFYMRKETKVVQQICQLLVEHTETGHPSYARACFYNGSTGLLDADSKRAEHWLRRAEEYADTLDDTLLGRLWYNLGYLYTTMDVQGIAAWHANRAVDQFYRLQDFPRYAKSLGLLGAIQGRMGRQEDARKTLELAYELSVKWNADYHDRARIEASLTVIYYLLNDLDAAIQMIDRAKKSAAEVGDAIAETIVHQVLCLVLRKLGLGEDARAALRKSLSSAYNTGNVPLIAYSELLSIGHQETKHEQLEAAIRAFNVTLETPSHIEHALAAESAACLYEQIGEQENVKKYQQAALSGYRRYVDRNSMFSHLIKLLPIGHHES</sequence>
<dbReference type="InterPro" id="IPR010982">
    <property type="entry name" value="Lambda_DNA-bd_dom_sf"/>
</dbReference>
<gene>
    <name evidence="2" type="ORF">JZ786_18915</name>
</gene>
<evidence type="ECO:0000313" key="3">
    <source>
        <dbReference type="Proteomes" id="UP000663505"/>
    </source>
</evidence>
<dbReference type="Proteomes" id="UP000663505">
    <property type="component" value="Chromosome"/>
</dbReference>
<reference evidence="2 3" key="1">
    <citation type="submission" date="2021-02" db="EMBL/GenBank/DDBJ databases">
        <title>Alicyclobacillus curvatus sp. nov. and Alicyclobacillus mengziensis sp. nov., two acidophilic bacteria isolated from acid mine drainage.</title>
        <authorList>
            <person name="Huang Y."/>
        </authorList>
    </citation>
    <scope>NUCLEOTIDE SEQUENCE [LARGE SCALE GENOMIC DNA]</scope>
    <source>
        <strain evidence="2 3">S30H14</strain>
    </source>
</reference>